<evidence type="ECO:0000256" key="5">
    <source>
        <dbReference type="ARBA" id="ARBA00023088"/>
    </source>
</evidence>
<dbReference type="InterPro" id="IPR041495">
    <property type="entry name" value="Mub_B2"/>
</dbReference>
<dbReference type="PROSITE" id="PS50847">
    <property type="entry name" value="GRAM_POS_ANCHORING"/>
    <property type="match status" value="1"/>
</dbReference>
<feature type="region of interest" description="Disordered" evidence="6">
    <location>
        <begin position="174"/>
        <end position="194"/>
    </location>
</feature>
<feature type="region of interest" description="Disordered" evidence="6">
    <location>
        <begin position="937"/>
        <end position="1048"/>
    </location>
</feature>
<evidence type="ECO:0000256" key="2">
    <source>
        <dbReference type="ARBA" id="ARBA00022525"/>
    </source>
</evidence>
<dbReference type="Pfam" id="PF17966">
    <property type="entry name" value="Muc_B2"/>
    <property type="match status" value="3"/>
</dbReference>
<organism evidence="8 9">
    <name type="scientific">Streptococcus mitis 11/5</name>
    <dbReference type="NCBI Taxonomy" id="1239792"/>
    <lineage>
        <taxon>Bacteria</taxon>
        <taxon>Bacillati</taxon>
        <taxon>Bacillota</taxon>
        <taxon>Bacilli</taxon>
        <taxon>Lactobacillales</taxon>
        <taxon>Streptococcaceae</taxon>
        <taxon>Streptococcus</taxon>
        <taxon>Streptococcus mitis group</taxon>
    </lineage>
</organism>
<feature type="compositionally biased region" description="Pro residues" evidence="6">
    <location>
        <begin position="1607"/>
        <end position="1639"/>
    </location>
</feature>
<keyword evidence="1" id="KW-0134">Cell wall</keyword>
<dbReference type="Gene3D" id="3.10.20.320">
    <property type="entry name" value="Putative peptidoglycan bound protein (lpxtg motif)"/>
    <property type="match status" value="2"/>
</dbReference>
<keyword evidence="2" id="KW-0964">Secreted</keyword>
<dbReference type="Pfam" id="PF00746">
    <property type="entry name" value="Gram_pos_anchor"/>
    <property type="match status" value="1"/>
</dbReference>
<evidence type="ECO:0000256" key="3">
    <source>
        <dbReference type="ARBA" id="ARBA00022729"/>
    </source>
</evidence>
<dbReference type="NCBIfam" id="TIGR01167">
    <property type="entry name" value="LPXTG_anchor"/>
    <property type="match status" value="1"/>
</dbReference>
<dbReference type="EMBL" id="AQTT01000033">
    <property type="protein sequence ID" value="EOB20778.1"/>
    <property type="molecule type" value="Genomic_DNA"/>
</dbReference>
<feature type="region of interest" description="Disordered" evidence="6">
    <location>
        <begin position="1231"/>
        <end position="1286"/>
    </location>
</feature>
<evidence type="ECO:0000256" key="4">
    <source>
        <dbReference type="ARBA" id="ARBA00022737"/>
    </source>
</evidence>
<dbReference type="Gene3D" id="3.10.20.470">
    <property type="match status" value="2"/>
</dbReference>
<feature type="region of interest" description="Disordered" evidence="6">
    <location>
        <begin position="1531"/>
        <end position="1695"/>
    </location>
</feature>
<reference evidence="8 9" key="1">
    <citation type="submission" date="2013-04" db="EMBL/GenBank/DDBJ databases">
        <authorList>
            <person name="Ikryannikova L.N."/>
            <person name="Ilina E.N."/>
            <person name="Kostryukova E.S."/>
            <person name="Semashko T.A."/>
            <person name="Karpova I.Y.U."/>
            <person name="Larin A.K."/>
            <person name="Ischenko D.S."/>
            <person name="Alekseev D.G."/>
            <person name="Klimova E.A."/>
            <person name="Filimonova A.V."/>
            <person name="Savinova T.A."/>
            <person name="Filimonova O.Y.U."/>
            <person name="Dubovickaya V.A."/>
            <person name="Sidorenko S.V."/>
            <person name="Govorun V.M."/>
        </authorList>
    </citation>
    <scope>NUCLEOTIDE SEQUENCE [LARGE SCALE GENOMIC DNA]</scope>
    <source>
        <strain evidence="8 9">11/5</strain>
    </source>
</reference>
<feature type="compositionally biased region" description="Polar residues" evidence="6">
    <location>
        <begin position="1669"/>
        <end position="1679"/>
    </location>
</feature>
<evidence type="ECO:0000256" key="6">
    <source>
        <dbReference type="SAM" id="MobiDB-lite"/>
    </source>
</evidence>
<protein>
    <recommendedName>
        <fullName evidence="7">Gram-positive cocci surface proteins LPxTG domain-containing protein</fullName>
    </recommendedName>
</protein>
<dbReference type="Proteomes" id="UP000013365">
    <property type="component" value="Unassembled WGS sequence"/>
</dbReference>
<dbReference type="PATRIC" id="fig|1239792.3.peg.1802"/>
<keyword evidence="4" id="KW-0677">Repeat</keyword>
<evidence type="ECO:0000313" key="8">
    <source>
        <dbReference type="EMBL" id="EOB20778.1"/>
    </source>
</evidence>
<feature type="region of interest" description="Disordered" evidence="6">
    <location>
        <begin position="804"/>
        <end position="830"/>
    </location>
</feature>
<dbReference type="Pfam" id="PF17965">
    <property type="entry name" value="MucBP_2"/>
    <property type="match status" value="2"/>
</dbReference>
<dbReference type="Gene3D" id="2.60.40.4300">
    <property type="match status" value="3"/>
</dbReference>
<dbReference type="InterPro" id="IPR041558">
    <property type="entry name" value="MucBP_2"/>
</dbReference>
<keyword evidence="3" id="KW-0732">Signal</keyword>
<dbReference type="Pfam" id="PF06458">
    <property type="entry name" value="MucBP"/>
    <property type="match status" value="2"/>
</dbReference>
<feature type="region of interest" description="Disordered" evidence="6">
    <location>
        <begin position="1413"/>
        <end position="1451"/>
    </location>
</feature>
<name>R0N6I1_STRMT</name>
<evidence type="ECO:0000256" key="1">
    <source>
        <dbReference type="ARBA" id="ARBA00022512"/>
    </source>
</evidence>
<accession>R0N6I1</accession>
<keyword evidence="5" id="KW-0572">Peptidoglycan-anchor</keyword>
<gene>
    <name evidence="8" type="ORF">D064_09274</name>
</gene>
<dbReference type="InterPro" id="IPR019931">
    <property type="entry name" value="LPXTG_anchor"/>
</dbReference>
<feature type="compositionally biased region" description="Low complexity" evidence="6">
    <location>
        <begin position="950"/>
        <end position="964"/>
    </location>
</feature>
<proteinExistence type="predicted"/>
<feature type="compositionally biased region" description="Low complexity" evidence="6">
    <location>
        <begin position="1640"/>
        <end position="1668"/>
    </location>
</feature>
<sequence>MATVASNFSDKEAKDVEAKQKLSAAIAAVKLEAVAAKGLLYSNDSTEEQLTSQVNRISSAIEAVYAEMKRAGHAGKVEAVLGATDAKDQTITGKGVIRNGNAIVTVNNAYVTMNADNTAPKAWGIDVVFDTSQAQNGDTTTIEMKNLTGFGDSFKPGTKITAADGTVIGEVSSKETTNSVGSRGGESPFWSQRKKDGKTYEERLAEQPAIPNEVGTTTYTIRWNDKAKNYAVTTFYAENLTAIDYYAPNISKDTEYTAAISVNGQPILEHKYTHKASKSAAQKQNTSATIMGDNILGYKGSERVRKSDAVVINTDSDVRYGKGSKFTITLPNDDFTYFKAIDGSKNTVTNTNKADSISYRPAGRWNNVQANANNVWILNDGRDTNFTLKATIKSPTELEIEVIDGAIQEDSIVSIGLDKLGVEKAITNRTFSDEYSKFIYDEAGRLKDGSVVGDTDKTAATLTVSGGTPLNGGEENVTTKVANGWKVEVGAGGNSQFETGAVTITLVNIETGEEFAYEPTSYDGYAKPNEDGSYETKNILGKKYDVSNQVPDLTKTIKGVEYIRVDVPSKGTTGTVNIGPKRASAIYSSEELQANGVNPNAFVNNVVYYYVKKTKVEEVNRTIKYVYADDVKDLAGQEVFEPTKQTVSYTGTIQVNDKNEAQVDANRKPIYINWVGNGDTNLPEVTVPQKEGYIASVEKVPVQPTTATDEDYEYVVTYTAIQKAKTTFVDEKGNPIPGVDAITEEGDSDTPLTKEAEVKAKIKELENKGYELVSNTYPEGGKFDKDKDTDQEFKVTLKERVVPVTPDQPKTPGTPVDPNNPDGPKYPAGLEEKDLNKTVTRTITYLYEDGTPVLNEDGTPKVVTQEAKFTREAKVNLVTGEVTYGDWTPAQDLAEVKSPVVPGYLADKASVPVVNVTADSKDTTEVVTYKPLGSWVPNIPGQPTNPIKYPNDPTDPTTPGNDKPVLPYVPGMTPKDKDGNPLKPVDPNDPTKGYEVPNVPTNPGEDTPINYVKDTQKAKTTFVDEKGNPIPGVDAITEEGDSDTPLTKEADVKAKIKELENKGYELVSNTYPEGGKFDKDKDTDQEFKVTLKERVVPVTPDQPKTPGAPVDPNNPDGPKYPAGLEEKDLNKTVIRTITYVYEDGTPVLNEDGTPKVVTQEAKFTREAKVNLVTGEVTYGDWTPAQDLAEVKSPVVKGYLADKVTVPTTKVTADSKDTKEVVTYKPLGSWIPNIPGQPTNPIKYPNDPADPTKPGSDKPVLPYVPGHTPVDGNGQPLKPVDPKDPSKGYEVPNVPTNPGEDTPINYVANKANLVVKYVDEKGKDLLPSETTEGKVGDEYATSGKVITGYVLERVDGEAKGKIGENGTTVTYVYKPLGSWIPNIPGQPTNPIKYPNDPTDPTKPGQPTEVVPYVPGYTPKDKDGNPLKPVDPNDPTKGYEVPSVPTNPGEDTPINYVANKANLVVKYVDENGKELLPSETTEGKVGDEYATSGKVITGYVLERVEGEAKGKIGENGTTVTYVYKPLGSWIPNIPGQPTNPIKYPNDPTDPTKPGSDKPVLPYVPGHTPVDGNGQPLKPVDPNDPTKGYEVPNVPTNPSEDTPINYIPNSPKPNPTPYPGPTPAPTPKPEPKPEPAPVPTTPETPERPVAPVQPEQPTTPTQPAVPTPAETSVPTDSATQPATPKYVEGQKELPNTGTEANASLAALGLLGALGGFGLLARKKKED</sequence>
<feature type="compositionally biased region" description="Basic and acidic residues" evidence="6">
    <location>
        <begin position="1014"/>
        <end position="1027"/>
    </location>
</feature>
<dbReference type="InterPro" id="IPR009459">
    <property type="entry name" value="MucBP_dom"/>
</dbReference>
<feature type="domain" description="Gram-positive cocci surface proteins LPxTG" evidence="7">
    <location>
        <begin position="1690"/>
        <end position="1723"/>
    </location>
</feature>
<evidence type="ECO:0000259" key="7">
    <source>
        <dbReference type="PROSITE" id="PS50847"/>
    </source>
</evidence>
<evidence type="ECO:0000313" key="9">
    <source>
        <dbReference type="Proteomes" id="UP000013365"/>
    </source>
</evidence>
<comment type="caution">
    <text evidence="8">The sequence shown here is derived from an EMBL/GenBank/DDBJ whole genome shotgun (WGS) entry which is preliminary data.</text>
</comment>
<feature type="region of interest" description="Disordered" evidence="6">
    <location>
        <begin position="1094"/>
        <end position="1127"/>
    </location>
</feature>